<reference evidence="2 3" key="1">
    <citation type="submission" date="2016-07" db="EMBL/GenBank/DDBJ databases">
        <title>Pervasive Adenine N6-methylation of Active Genes in Fungi.</title>
        <authorList>
            <consortium name="DOE Joint Genome Institute"/>
            <person name="Mondo S.J."/>
            <person name="Dannebaum R.O."/>
            <person name="Kuo R.C."/>
            <person name="Labutti K."/>
            <person name="Haridas S."/>
            <person name="Kuo A."/>
            <person name="Salamov A."/>
            <person name="Ahrendt S.R."/>
            <person name="Lipzen A."/>
            <person name="Sullivan W."/>
            <person name="Andreopoulos W.B."/>
            <person name="Clum A."/>
            <person name="Lindquist E."/>
            <person name="Daum C."/>
            <person name="Ramamoorthy G.K."/>
            <person name="Gryganskyi A."/>
            <person name="Culley D."/>
            <person name="Magnuson J.K."/>
            <person name="James T.Y."/>
            <person name="O'Malley M.A."/>
            <person name="Stajich J.E."/>
            <person name="Spatafora J.W."/>
            <person name="Visel A."/>
            <person name="Grigoriev I.V."/>
        </authorList>
    </citation>
    <scope>NUCLEOTIDE SEQUENCE [LARGE SCALE GENOMIC DNA]</scope>
    <source>
        <strain evidence="2 3">CBS 129021</strain>
    </source>
</reference>
<comment type="caution">
    <text evidence="2">The sequence shown here is derived from an EMBL/GenBank/DDBJ whole genome shotgun (WGS) entry which is preliminary data.</text>
</comment>
<organism evidence="2 3">
    <name type="scientific">Pseudomassariella vexata</name>
    <dbReference type="NCBI Taxonomy" id="1141098"/>
    <lineage>
        <taxon>Eukaryota</taxon>
        <taxon>Fungi</taxon>
        <taxon>Dikarya</taxon>
        <taxon>Ascomycota</taxon>
        <taxon>Pezizomycotina</taxon>
        <taxon>Sordariomycetes</taxon>
        <taxon>Xylariomycetidae</taxon>
        <taxon>Amphisphaeriales</taxon>
        <taxon>Pseudomassariaceae</taxon>
        <taxon>Pseudomassariella</taxon>
    </lineage>
</organism>
<feature type="region of interest" description="Disordered" evidence="1">
    <location>
        <begin position="1"/>
        <end position="31"/>
    </location>
</feature>
<dbReference type="GeneID" id="63774483"/>
<dbReference type="RefSeq" id="XP_040717526.1">
    <property type="nucleotide sequence ID" value="XM_040858271.1"/>
</dbReference>
<evidence type="ECO:0000313" key="2">
    <source>
        <dbReference type="EMBL" id="ORY66562.1"/>
    </source>
</evidence>
<proteinExistence type="predicted"/>
<sequence>MPKNIRKDSKKAMGCKQGKRGESSAQADNAAGCQTTIPRPLATRHMLTRLGLTCLAQRTTNLHDREEYGVDVAAAHRLNGNVIITALIFALEDDVVYGAPLRSVKGIVFLGTPHRRSTSQILGKLEEESLTPAPPELKQAVKSILNLNLAKSYNWLRFYWICFNFSGFLAEFVEDVEWPQASQDRALF</sequence>
<dbReference type="AlphaFoldDB" id="A0A1Y2E4X2"/>
<evidence type="ECO:0000256" key="1">
    <source>
        <dbReference type="SAM" id="MobiDB-lite"/>
    </source>
</evidence>
<protein>
    <submittedName>
        <fullName evidence="2">Uncharacterized protein</fullName>
    </submittedName>
</protein>
<keyword evidence="3" id="KW-1185">Reference proteome</keyword>
<accession>A0A1Y2E4X2</accession>
<gene>
    <name evidence="2" type="ORF">BCR38DRAFT_408483</name>
</gene>
<feature type="compositionally biased region" description="Basic and acidic residues" evidence="1">
    <location>
        <begin position="1"/>
        <end position="11"/>
    </location>
</feature>
<dbReference type="Proteomes" id="UP000193689">
    <property type="component" value="Unassembled WGS sequence"/>
</dbReference>
<dbReference type="InParanoid" id="A0A1Y2E4X2"/>
<name>A0A1Y2E4X2_9PEZI</name>
<evidence type="ECO:0000313" key="3">
    <source>
        <dbReference type="Proteomes" id="UP000193689"/>
    </source>
</evidence>
<dbReference type="EMBL" id="MCFJ01000005">
    <property type="protein sequence ID" value="ORY66562.1"/>
    <property type="molecule type" value="Genomic_DNA"/>
</dbReference>